<evidence type="ECO:0000313" key="1">
    <source>
        <dbReference type="EMBL" id="KAJ2899381.1"/>
    </source>
</evidence>
<name>A0ACC1M960_9FUNG</name>
<organism evidence="1 2">
    <name type="scientific">Coemansia aciculifera</name>
    <dbReference type="NCBI Taxonomy" id="417176"/>
    <lineage>
        <taxon>Eukaryota</taxon>
        <taxon>Fungi</taxon>
        <taxon>Fungi incertae sedis</taxon>
        <taxon>Zoopagomycota</taxon>
        <taxon>Kickxellomycotina</taxon>
        <taxon>Kickxellomycetes</taxon>
        <taxon>Kickxellales</taxon>
        <taxon>Kickxellaceae</taxon>
        <taxon>Coemansia</taxon>
    </lineage>
</organism>
<sequence>MYIDIGAVSGLVNLSCFVEDISDDILRLIRRNAPTLQYLKLYPRIRSGSSGLICDADNGEYIGYIMAQGFASKDTVARALLFKDAVPFPALWRLILKIRYLFEDDTMFRCNASTLESLDVGLDRLTVSTLQSHAVFMPTSYSKVHCVKVGHYGDLVPSTLVTAAECARFVLSIAPKAAVREMHDAFTNAAVMPVFSSDGNHTCIQVLALPRPSLTFWDVVTLVKSLPLLTDLYTSPPMIGQPPTGVTMDRMPAYMRSSYALLDERLRCWHFMMHIFGDDDEVVMCVLPMALACSNFTYAAPSIGRRRSLMEKIEKTITTDGFKHYAPRLRCLLFNGWDKC</sequence>
<protein>
    <submittedName>
        <fullName evidence="1">Uncharacterized protein</fullName>
    </submittedName>
</protein>
<comment type="caution">
    <text evidence="1">The sequence shown here is derived from an EMBL/GenBank/DDBJ whole genome shotgun (WGS) entry which is preliminary data.</text>
</comment>
<dbReference type="Proteomes" id="UP001139981">
    <property type="component" value="Unassembled WGS sequence"/>
</dbReference>
<dbReference type="EMBL" id="JANBVB010000028">
    <property type="protein sequence ID" value="KAJ2899381.1"/>
    <property type="molecule type" value="Genomic_DNA"/>
</dbReference>
<accession>A0ACC1M960</accession>
<reference evidence="1" key="1">
    <citation type="submission" date="2022-07" db="EMBL/GenBank/DDBJ databases">
        <title>Phylogenomic reconstructions and comparative analyses of Kickxellomycotina fungi.</title>
        <authorList>
            <person name="Reynolds N.K."/>
            <person name="Stajich J.E."/>
            <person name="Barry K."/>
            <person name="Grigoriev I.V."/>
            <person name="Crous P."/>
            <person name="Smith M.E."/>
        </authorList>
    </citation>
    <scope>NUCLEOTIDE SEQUENCE</scope>
    <source>
        <strain evidence="1">CBS 190363</strain>
    </source>
</reference>
<gene>
    <name evidence="1" type="ORF">IWW38_001003</name>
</gene>
<proteinExistence type="predicted"/>
<keyword evidence="2" id="KW-1185">Reference proteome</keyword>
<evidence type="ECO:0000313" key="2">
    <source>
        <dbReference type="Proteomes" id="UP001139981"/>
    </source>
</evidence>